<reference evidence="3" key="1">
    <citation type="submission" date="2015-03" db="EMBL/GenBank/DDBJ databases">
        <title>Draft genome sequence of a novel methanotroph (Sn10-6) isolated from flooded ricefield rhizosphere in India.</title>
        <authorList>
            <person name="Pandit P.S."/>
            <person name="Pore S.D."/>
            <person name="Arora P."/>
            <person name="Kapse N.G."/>
            <person name="Dhakephalkar P.K."/>
            <person name="Rahalkar M.C."/>
        </authorList>
    </citation>
    <scope>NUCLEOTIDE SEQUENCE [LARGE SCALE GENOMIC DNA]</scope>
    <source>
        <strain evidence="3">Sn10-6</strain>
    </source>
</reference>
<dbReference type="Proteomes" id="UP000033684">
    <property type="component" value="Unassembled WGS sequence"/>
</dbReference>
<evidence type="ECO:0000313" key="3">
    <source>
        <dbReference type="Proteomes" id="UP000033684"/>
    </source>
</evidence>
<dbReference type="SUPFAM" id="SSF50341">
    <property type="entry name" value="CheW-like"/>
    <property type="match status" value="1"/>
</dbReference>
<proteinExistence type="predicted"/>
<dbReference type="Pfam" id="PF01584">
    <property type="entry name" value="CheW"/>
    <property type="match status" value="1"/>
</dbReference>
<dbReference type="GO" id="GO:0007165">
    <property type="term" value="P:signal transduction"/>
    <property type="evidence" value="ECO:0007669"/>
    <property type="project" value="InterPro"/>
</dbReference>
<dbReference type="AlphaFoldDB" id="A0A0F3ILJ8"/>
<organism evidence="2 3">
    <name type="scientific">Methylocucumis oryzae</name>
    <dbReference type="NCBI Taxonomy" id="1632867"/>
    <lineage>
        <taxon>Bacteria</taxon>
        <taxon>Pseudomonadati</taxon>
        <taxon>Pseudomonadota</taxon>
        <taxon>Gammaproteobacteria</taxon>
        <taxon>Methylococcales</taxon>
        <taxon>Methylococcaceae</taxon>
        <taxon>Methylocucumis</taxon>
    </lineage>
</organism>
<keyword evidence="3" id="KW-1185">Reference proteome</keyword>
<reference evidence="2 3" key="2">
    <citation type="journal article" date="2016" name="Microb. Ecol.">
        <title>Genome Characteristics of a Novel Type I Methanotroph (Sn10-6) Isolated from a Flooded Indian Rice Field.</title>
        <authorList>
            <person name="Rahalkar M.C."/>
            <person name="Pandit P.S."/>
            <person name="Dhakephalkar P.K."/>
            <person name="Pore S."/>
            <person name="Arora P."/>
            <person name="Kapse N."/>
        </authorList>
    </citation>
    <scope>NUCLEOTIDE SEQUENCE [LARGE SCALE GENOMIC DNA]</scope>
    <source>
        <strain evidence="2 3">Sn10-6</strain>
    </source>
</reference>
<dbReference type="EMBL" id="LAJX01000027">
    <property type="protein sequence ID" value="KJV07586.1"/>
    <property type="molecule type" value="Genomic_DNA"/>
</dbReference>
<dbReference type="PROSITE" id="PS50851">
    <property type="entry name" value="CHEW"/>
    <property type="match status" value="1"/>
</dbReference>
<evidence type="ECO:0000259" key="1">
    <source>
        <dbReference type="PROSITE" id="PS50851"/>
    </source>
</evidence>
<feature type="domain" description="CheW-like" evidence="1">
    <location>
        <begin position="1"/>
        <end position="145"/>
    </location>
</feature>
<dbReference type="GO" id="GO:0006935">
    <property type="term" value="P:chemotaxis"/>
    <property type="evidence" value="ECO:0007669"/>
    <property type="project" value="InterPro"/>
</dbReference>
<dbReference type="Gene3D" id="2.30.30.40">
    <property type="entry name" value="SH3 Domains"/>
    <property type="match status" value="1"/>
</dbReference>
<name>A0A0F3ILJ8_9GAMM</name>
<protein>
    <recommendedName>
        <fullName evidence="1">CheW-like domain-containing protein</fullName>
    </recommendedName>
</protein>
<evidence type="ECO:0000313" key="2">
    <source>
        <dbReference type="EMBL" id="KJV07586.1"/>
    </source>
</evidence>
<comment type="caution">
    <text evidence="2">The sequence shown here is derived from an EMBL/GenBank/DDBJ whole genome shotgun (WGS) entry which is preliminary data.</text>
</comment>
<dbReference type="InterPro" id="IPR036061">
    <property type="entry name" value="CheW-like_dom_sf"/>
</dbReference>
<gene>
    <name evidence="2" type="ORF">VZ94_03600</name>
</gene>
<accession>A0A0F3ILJ8</accession>
<dbReference type="Gene3D" id="2.40.50.180">
    <property type="entry name" value="CheA-289, Domain 4"/>
    <property type="match status" value="1"/>
</dbReference>
<sequence>MFAFTAHDVLEAVDVSLLNYLPGVKSYILGSVIYSDNSPNGHGEHVPIIVIDGKILTQTKPVQNNREKLTGEIIVVRTKKGLIGLLVDALDAIPTFEKGQMRKLSELLRSDGGYIKALVNIQDSSVPGKMLVVLDQDLILSAVRKEQPVMDLEY</sequence>
<dbReference type="InterPro" id="IPR002545">
    <property type="entry name" value="CheW-lke_dom"/>
</dbReference>